<dbReference type="RefSeq" id="WP_185684626.1">
    <property type="nucleotide sequence ID" value="NZ_JACLAU010000040.1"/>
</dbReference>
<dbReference type="AlphaFoldDB" id="A0A7X1KDE8"/>
<reference evidence="1 2" key="1">
    <citation type="submission" date="2020-08" db="EMBL/GenBank/DDBJ databases">
        <title>The genome sequence of Novosphingobium flavum 4Y4.</title>
        <authorList>
            <person name="Liu Y."/>
        </authorList>
    </citation>
    <scope>NUCLEOTIDE SEQUENCE [LARGE SCALE GENOMIC DNA]</scope>
    <source>
        <strain evidence="1 2">4Y4</strain>
    </source>
</reference>
<keyword evidence="2" id="KW-1185">Reference proteome</keyword>
<evidence type="ECO:0000313" key="2">
    <source>
        <dbReference type="Proteomes" id="UP000520156"/>
    </source>
</evidence>
<evidence type="ECO:0000313" key="1">
    <source>
        <dbReference type="EMBL" id="MBC2653241.1"/>
    </source>
</evidence>
<dbReference type="EMBL" id="JACLAU010000040">
    <property type="protein sequence ID" value="MBC2653241.1"/>
    <property type="molecule type" value="Genomic_DNA"/>
</dbReference>
<comment type="caution">
    <text evidence="1">The sequence shown here is derived from an EMBL/GenBank/DDBJ whole genome shotgun (WGS) entry which is preliminary data.</text>
</comment>
<protein>
    <submittedName>
        <fullName evidence="1">Uncharacterized protein</fullName>
    </submittedName>
</protein>
<dbReference type="Proteomes" id="UP000520156">
    <property type="component" value="Unassembled WGS sequence"/>
</dbReference>
<gene>
    <name evidence="1" type="ORF">H7F49_16230</name>
</gene>
<organism evidence="1 2">
    <name type="scientific">Novosphingobium aerophilum</name>
    <dbReference type="NCBI Taxonomy" id="2839843"/>
    <lineage>
        <taxon>Bacteria</taxon>
        <taxon>Pseudomonadati</taxon>
        <taxon>Pseudomonadota</taxon>
        <taxon>Alphaproteobacteria</taxon>
        <taxon>Sphingomonadales</taxon>
        <taxon>Sphingomonadaceae</taxon>
        <taxon>Novosphingobium</taxon>
    </lineage>
</organism>
<proteinExistence type="predicted"/>
<sequence length="179" mass="20401">MAYQIFPLKGFDGIEFGMTRDQTRTRFSMPPYEDDLRDGMEPRDWYFDLGIRLEYDLEYHLQAAEFFAPAQPVFNGVNMLSLTVAQAHAMLTALDPSTVDDGDGSKAYDLAIGTWSEDEDDLGRDAPLTTFLIGKTGYYDEFRPGAPEMDIWDIGDKLGDLGREIVREDYGERPYPKKE</sequence>
<name>A0A7X1KDE8_9SPHN</name>
<accession>A0A7X1KDE8</accession>